<comment type="caution">
    <text evidence="1">The sequence shown here is derived from an EMBL/GenBank/DDBJ whole genome shotgun (WGS) entry which is preliminary data.</text>
</comment>
<accession>A0ABT3IJF2</accession>
<name>A0ABT3IJF2_9BACT</name>
<proteinExistence type="predicted"/>
<evidence type="ECO:0000313" key="1">
    <source>
        <dbReference type="EMBL" id="MCW3484078.1"/>
    </source>
</evidence>
<reference evidence="1 2" key="1">
    <citation type="submission" date="2022-10" db="EMBL/GenBank/DDBJ databases">
        <title>Chitinophaga nivalis PC15 sp. nov., isolated from Pyeongchang county, South Korea.</title>
        <authorList>
            <person name="Trinh H.N."/>
        </authorList>
    </citation>
    <scope>NUCLEOTIDE SEQUENCE [LARGE SCALE GENOMIC DNA]</scope>
    <source>
        <strain evidence="1 2">PC14</strain>
    </source>
</reference>
<organism evidence="1 2">
    <name type="scientific">Chitinophaga nivalis</name>
    <dbReference type="NCBI Taxonomy" id="2991709"/>
    <lineage>
        <taxon>Bacteria</taxon>
        <taxon>Pseudomonadati</taxon>
        <taxon>Bacteroidota</taxon>
        <taxon>Chitinophagia</taxon>
        <taxon>Chitinophagales</taxon>
        <taxon>Chitinophagaceae</taxon>
        <taxon>Chitinophaga</taxon>
    </lineage>
</organism>
<dbReference type="RefSeq" id="WP_264729597.1">
    <property type="nucleotide sequence ID" value="NZ_JAPDNR010000001.1"/>
</dbReference>
<evidence type="ECO:0008006" key="3">
    <source>
        <dbReference type="Google" id="ProtNLM"/>
    </source>
</evidence>
<gene>
    <name evidence="1" type="ORF">OL497_09250</name>
</gene>
<sequence>MMKKNRVLSPCILLTIAGLLWTNHVSGQRDFAALPASPDSTYGYTADHPLKLKMGTPAKSAVYAQQFLSGLRTADQQYLLPLFRKTVADPHIPKLVSNIRDRYTEVPIDSKPGLLDKYVYLTSVTKDTITLFIDLYHKGNLLLPAGLEFKTAYE</sequence>
<keyword evidence="2" id="KW-1185">Reference proteome</keyword>
<protein>
    <recommendedName>
        <fullName evidence="3">DUF3887 domain-containing protein</fullName>
    </recommendedName>
</protein>
<evidence type="ECO:0000313" key="2">
    <source>
        <dbReference type="Proteomes" id="UP001207742"/>
    </source>
</evidence>
<dbReference type="EMBL" id="JAPDNS010000001">
    <property type="protein sequence ID" value="MCW3484078.1"/>
    <property type="molecule type" value="Genomic_DNA"/>
</dbReference>
<dbReference type="Proteomes" id="UP001207742">
    <property type="component" value="Unassembled WGS sequence"/>
</dbReference>